<dbReference type="Gene3D" id="2.60.120.10">
    <property type="entry name" value="Jelly Rolls"/>
    <property type="match status" value="1"/>
</dbReference>
<dbReference type="InterPro" id="IPR014710">
    <property type="entry name" value="RmlC-like_jellyroll"/>
</dbReference>
<gene>
    <name evidence="1" type="ORF">PG2T_14445</name>
</gene>
<name>A0A1B1YWP6_9GAMM</name>
<dbReference type="EMBL" id="CP014671">
    <property type="protein sequence ID" value="ANX05260.1"/>
    <property type="molecule type" value="Genomic_DNA"/>
</dbReference>
<dbReference type="SUPFAM" id="SSF51182">
    <property type="entry name" value="RmlC-like cupins"/>
    <property type="match status" value="1"/>
</dbReference>
<dbReference type="InterPro" id="IPR011051">
    <property type="entry name" value="RmlC_Cupin_sf"/>
</dbReference>
<organism evidence="1 2">
    <name type="scientific">Immundisolibacter cernigliae</name>
    <dbReference type="NCBI Taxonomy" id="1810504"/>
    <lineage>
        <taxon>Bacteria</taxon>
        <taxon>Pseudomonadati</taxon>
        <taxon>Pseudomonadota</taxon>
        <taxon>Gammaproteobacteria</taxon>
        <taxon>Immundisolibacterales</taxon>
        <taxon>Immundisolibacteraceae</taxon>
        <taxon>Immundisolibacter</taxon>
    </lineage>
</organism>
<dbReference type="KEGG" id="gbi:PG2T_14445"/>
<dbReference type="InParanoid" id="A0A1B1YWP6"/>
<accession>A0A1B1YWP6</accession>
<evidence type="ECO:0000313" key="1">
    <source>
        <dbReference type="EMBL" id="ANX05260.1"/>
    </source>
</evidence>
<proteinExistence type="predicted"/>
<dbReference type="OrthoDB" id="5732427at2"/>
<dbReference type="RefSeq" id="WP_068807047.1">
    <property type="nucleotide sequence ID" value="NZ_CP014671.1"/>
</dbReference>
<keyword evidence="2" id="KW-1185">Reference proteome</keyword>
<reference evidence="2" key="1">
    <citation type="submission" date="2016-03" db="EMBL/GenBank/DDBJ databases">
        <title>Complete genome sequence of Solimmundus cernigliae, representing a novel lineage of polycyclic aromatic hydrocarbon degraders within the Gammaproteobacteria.</title>
        <authorList>
            <person name="Singleton D.R."/>
            <person name="Dickey A.N."/>
            <person name="Scholl E.H."/>
            <person name="Wright F.A."/>
            <person name="Aitken M.D."/>
        </authorList>
    </citation>
    <scope>NUCLEOTIDE SEQUENCE [LARGE SCALE GENOMIC DNA]</scope>
    <source>
        <strain evidence="2">TR3.2</strain>
    </source>
</reference>
<sequence length="217" mass="23314">MNAPTKSQPPAMQAMLDEMLRIAGDDAHRPGVMEQLAAVMKKAVADPQLLAALGAATGENPDLYGSMTDPGLGIMGVHSSKIGYREPHDHGACWAINVQVAGKLRLVHWTQDGVDPATGKVRLRKIDEIVMGPGDVDCSPPGVAHELYPESDDSIELAVRCHSLASIIQNRYDRTNGVHIHWSWGQKKAVETGQFEVVGEAGLNARPPGEAMTARVK</sequence>
<protein>
    <recommendedName>
        <fullName evidence="3">Cysteine dioxygenase</fullName>
    </recommendedName>
</protein>
<dbReference type="Proteomes" id="UP000092952">
    <property type="component" value="Chromosome"/>
</dbReference>
<evidence type="ECO:0008006" key="3">
    <source>
        <dbReference type="Google" id="ProtNLM"/>
    </source>
</evidence>
<dbReference type="AlphaFoldDB" id="A0A1B1YWP6"/>
<evidence type="ECO:0000313" key="2">
    <source>
        <dbReference type="Proteomes" id="UP000092952"/>
    </source>
</evidence>